<feature type="region of interest" description="Disordered" evidence="1">
    <location>
        <begin position="166"/>
        <end position="186"/>
    </location>
</feature>
<comment type="caution">
    <text evidence="2">The sequence shown here is derived from an EMBL/GenBank/DDBJ whole genome shotgun (WGS) entry which is preliminary data.</text>
</comment>
<organism evidence="2 3">
    <name type="scientific">Fasciola hepatica</name>
    <name type="common">Liver fluke</name>
    <dbReference type="NCBI Taxonomy" id="6192"/>
    <lineage>
        <taxon>Eukaryota</taxon>
        <taxon>Metazoa</taxon>
        <taxon>Spiralia</taxon>
        <taxon>Lophotrochozoa</taxon>
        <taxon>Platyhelminthes</taxon>
        <taxon>Trematoda</taxon>
        <taxon>Digenea</taxon>
        <taxon>Plagiorchiida</taxon>
        <taxon>Echinostomata</taxon>
        <taxon>Echinostomatoidea</taxon>
        <taxon>Fasciolidae</taxon>
        <taxon>Fasciola</taxon>
    </lineage>
</organism>
<feature type="compositionally biased region" description="Basic residues" evidence="1">
    <location>
        <begin position="1137"/>
        <end position="1150"/>
    </location>
</feature>
<dbReference type="EMBL" id="JXXN02000414">
    <property type="protein sequence ID" value="THD27469.1"/>
    <property type="molecule type" value="Genomic_DNA"/>
</dbReference>
<sequence length="1150" mass="119999">MFWTYPKSSLSYFPRVSWPRCSSSTCFAYGYPIVLFFSVFPAAFLRTEGNILHGRTRTTDKMHRPQGYAHSPHINKPQSYFSRILLPEECPRADRITSTLKRPLVEGCSFTSPHESKRQTSRIHEISSPSLKQTNISRLPTFLDFQPDPGYYSAAFKRRLQPAGSLRTRGKAFQVPKEPVTDSKETFERALRILDSKKRAPLHLETDSSPSSGGPTQRISDGQDSKRRRLLDVASVGSTKENEGFQFTSLDELKKNPTGNDSGHVNHAGDKNGMYTPPLLPSLHVVDVKNSLNTSTVDTPVRDINPPSNRTPRSASAVRRLIPYLSPAELDALFFGNKDTNDEYSTNEVSDGEVEFCVLSNSKASQSFIQESPIVKQEDTSKFPDVCTVPCQSVSSTERARDSRSVPRVGSVARFVANLESRSRKPSPLVGSTSANRSNSVSSGSYRSPSDISSRVSRIRQLLSAQTEHATTLKSSSPTQCNSLIFPPTVSTNGTPITVSSGNVSHVTTAVCTATTVPTVSSSAAFVLPSFSTVTPSSGAPGTSTSSSSAVTTSTPAPRITFSANVIPSSTPANTSTSSLLVPKTTVSTAVRGFPSFSLPTTSGSSSLPGFPPASVPSTGSIASTTSSFTSAAIITNPTSNAPVTHISSTLSTSVVANPVGLSTSFGTQSTLAISGNASVATTSAQPNPAQSQSLFNFKTPSLTTSTSSVSASTTPSLTATLFNFGPSNLSQPITTSVPVLSTTTTGLTLTSAPFTFTKPPVSSNIASVTTTPSPFTFNASKPITASTSSTTVVPSTQSLFSFSSNPSTNTTVGNTSTVSLSGVPGSTPTPPLFNFGEASRTNTSTTSTTSTVRVTSVSTTANPVQTSTFPGFVFGSALGSKSVQSGGLFSTANITSTGASTNQTSNLFTMGMKPSSFGTGSSQPTQVLGSFERTQSNTASPFASLTKPVVTTTKAGTNNCSSPVLFGVPTTSSQLTSSTTAPGQLFSFGSCTSTSIPNSTSFSTLSTSPSLFAFGQKPTSGAPILTTTSSGFGFQGFGNSAMTSAVTPITTSNTVGSIPFQFGASPSAANATKFNFSSPSLGSTSSTAVPTFGNTTGFNFGQTSCFANSNSSVTNPFAFGTTPPTAAGTTGAVALPRRRPASARRTRRV</sequence>
<feature type="region of interest" description="Disordered" evidence="1">
    <location>
        <begin position="198"/>
        <end position="228"/>
    </location>
</feature>
<dbReference type="AlphaFoldDB" id="A0A4E0RF23"/>
<feature type="region of interest" description="Disordered" evidence="1">
    <location>
        <begin position="423"/>
        <end position="453"/>
    </location>
</feature>
<evidence type="ECO:0000256" key="1">
    <source>
        <dbReference type="SAM" id="MobiDB-lite"/>
    </source>
</evidence>
<feature type="region of interest" description="Disordered" evidence="1">
    <location>
        <begin position="535"/>
        <end position="555"/>
    </location>
</feature>
<feature type="compositionally biased region" description="Low complexity" evidence="1">
    <location>
        <begin position="1123"/>
        <end position="1136"/>
    </location>
</feature>
<name>A0A4E0RF23_FASHE</name>
<feature type="region of interest" description="Disordered" evidence="1">
    <location>
        <begin position="1123"/>
        <end position="1150"/>
    </location>
</feature>
<gene>
    <name evidence="2" type="ORF">D915_001540</name>
</gene>
<accession>A0A4E0RF23</accession>
<feature type="compositionally biased region" description="Polar residues" evidence="1">
    <location>
        <begin position="207"/>
        <end position="222"/>
    </location>
</feature>
<dbReference type="Proteomes" id="UP000230066">
    <property type="component" value="Unassembled WGS sequence"/>
</dbReference>
<reference evidence="2" key="1">
    <citation type="submission" date="2019-03" db="EMBL/GenBank/DDBJ databases">
        <title>Improved annotation for the trematode Fasciola hepatica.</title>
        <authorList>
            <person name="Choi Y.-J."/>
            <person name="Martin J."/>
            <person name="Mitreva M."/>
        </authorList>
    </citation>
    <scope>NUCLEOTIDE SEQUENCE [LARGE SCALE GENOMIC DNA]</scope>
</reference>
<keyword evidence="3" id="KW-1185">Reference proteome</keyword>
<feature type="region of interest" description="Disordered" evidence="1">
    <location>
        <begin position="247"/>
        <end position="269"/>
    </location>
</feature>
<protein>
    <submittedName>
        <fullName evidence="2">Uncharacterized protein</fullName>
    </submittedName>
</protein>
<evidence type="ECO:0000313" key="3">
    <source>
        <dbReference type="Proteomes" id="UP000230066"/>
    </source>
</evidence>
<feature type="compositionally biased region" description="Low complexity" evidence="1">
    <location>
        <begin position="431"/>
        <end position="450"/>
    </location>
</feature>
<evidence type="ECO:0000313" key="2">
    <source>
        <dbReference type="EMBL" id="THD27469.1"/>
    </source>
</evidence>
<proteinExistence type="predicted"/>